<dbReference type="GeneID" id="89941575"/>
<dbReference type="PROSITE" id="PS50011">
    <property type="entry name" value="PROTEIN_KINASE_DOM"/>
    <property type="match status" value="1"/>
</dbReference>
<protein>
    <submittedName>
        <fullName evidence="8">Kinase-like protein</fullName>
    </submittedName>
</protein>
<dbReference type="RefSeq" id="XP_064672602.1">
    <property type="nucleotide sequence ID" value="XM_064817450.1"/>
</dbReference>
<dbReference type="GO" id="GO:0004674">
    <property type="term" value="F:protein serine/threonine kinase activity"/>
    <property type="evidence" value="ECO:0007669"/>
    <property type="project" value="UniProtKB-KW"/>
</dbReference>
<keyword evidence="3" id="KW-0547">Nucleotide-binding</keyword>
<evidence type="ECO:0000256" key="4">
    <source>
        <dbReference type="ARBA" id="ARBA00022777"/>
    </source>
</evidence>
<gene>
    <name evidence="8" type="ORF">N656DRAFT_795732</name>
</gene>
<dbReference type="PANTHER" id="PTHR45646:SF11">
    <property type="entry name" value="SERINE_THREONINE-PROTEIN KINASE DOA"/>
    <property type="match status" value="1"/>
</dbReference>
<evidence type="ECO:0000256" key="2">
    <source>
        <dbReference type="ARBA" id="ARBA00022679"/>
    </source>
</evidence>
<feature type="region of interest" description="Disordered" evidence="6">
    <location>
        <begin position="196"/>
        <end position="230"/>
    </location>
</feature>
<comment type="caution">
    <text evidence="8">The sequence shown here is derived from an EMBL/GenBank/DDBJ whole genome shotgun (WGS) entry which is preliminary data.</text>
</comment>
<dbReference type="Proteomes" id="UP001302812">
    <property type="component" value="Unassembled WGS sequence"/>
</dbReference>
<dbReference type="GO" id="GO:0005524">
    <property type="term" value="F:ATP binding"/>
    <property type="evidence" value="ECO:0007669"/>
    <property type="project" value="UniProtKB-KW"/>
</dbReference>
<keyword evidence="2" id="KW-0808">Transferase</keyword>
<dbReference type="InterPro" id="IPR011009">
    <property type="entry name" value="Kinase-like_dom_sf"/>
</dbReference>
<evidence type="ECO:0000256" key="1">
    <source>
        <dbReference type="ARBA" id="ARBA00022527"/>
    </source>
</evidence>
<evidence type="ECO:0000313" key="9">
    <source>
        <dbReference type="Proteomes" id="UP001302812"/>
    </source>
</evidence>
<feature type="domain" description="Protein kinase" evidence="7">
    <location>
        <begin position="1"/>
        <end position="249"/>
    </location>
</feature>
<dbReference type="GO" id="GO:0043484">
    <property type="term" value="P:regulation of RNA splicing"/>
    <property type="evidence" value="ECO:0007669"/>
    <property type="project" value="TreeGrafter"/>
</dbReference>
<dbReference type="EMBL" id="MU853335">
    <property type="protein sequence ID" value="KAK4115032.1"/>
    <property type="molecule type" value="Genomic_DNA"/>
</dbReference>
<name>A0AAN6TID0_9PEZI</name>
<sequence length="249" mass="27858">MNVLLGLHFLHSYGIVHGDLHMGNILANIHPLGQPLDDGGALERNLQQLASQGCPLKRKDGKTDLWAPAYLLELAPLHEQVCFDLDPAVKITDLGTAFFEEDPPPKIVTPVHLRAPETILGGPSPPGKGIDIWSFGCLMLELLTTRYLCTGLEGVADDEEYGEYTNDEHVIQLSEVLGPLPEELASRWRRRDRYYGPDGKRLDMPEPDQDGDGDQDEHERRGDDGIGIRIRRPRCTLPKLTQIVEEWSE</sequence>
<reference evidence="8" key="1">
    <citation type="journal article" date="2023" name="Mol. Phylogenet. Evol.">
        <title>Genome-scale phylogeny and comparative genomics of the fungal order Sordariales.</title>
        <authorList>
            <person name="Hensen N."/>
            <person name="Bonometti L."/>
            <person name="Westerberg I."/>
            <person name="Brannstrom I.O."/>
            <person name="Guillou S."/>
            <person name="Cros-Aarteil S."/>
            <person name="Calhoun S."/>
            <person name="Haridas S."/>
            <person name="Kuo A."/>
            <person name="Mondo S."/>
            <person name="Pangilinan J."/>
            <person name="Riley R."/>
            <person name="LaButti K."/>
            <person name="Andreopoulos B."/>
            <person name="Lipzen A."/>
            <person name="Chen C."/>
            <person name="Yan M."/>
            <person name="Daum C."/>
            <person name="Ng V."/>
            <person name="Clum A."/>
            <person name="Steindorff A."/>
            <person name="Ohm R.A."/>
            <person name="Martin F."/>
            <person name="Silar P."/>
            <person name="Natvig D.O."/>
            <person name="Lalanne C."/>
            <person name="Gautier V."/>
            <person name="Ament-Velasquez S.L."/>
            <person name="Kruys A."/>
            <person name="Hutchinson M.I."/>
            <person name="Powell A.J."/>
            <person name="Barry K."/>
            <person name="Miller A.N."/>
            <person name="Grigoriev I.V."/>
            <person name="Debuchy R."/>
            <person name="Gladieux P."/>
            <person name="Hiltunen Thoren M."/>
            <person name="Johannesson H."/>
        </authorList>
    </citation>
    <scope>NUCLEOTIDE SEQUENCE</scope>
    <source>
        <strain evidence="8">CBS 508.74</strain>
    </source>
</reference>
<accession>A0AAN6TID0</accession>
<keyword evidence="5" id="KW-0067">ATP-binding</keyword>
<reference evidence="8" key="2">
    <citation type="submission" date="2023-05" db="EMBL/GenBank/DDBJ databases">
        <authorList>
            <consortium name="Lawrence Berkeley National Laboratory"/>
            <person name="Steindorff A."/>
            <person name="Hensen N."/>
            <person name="Bonometti L."/>
            <person name="Westerberg I."/>
            <person name="Brannstrom I.O."/>
            <person name="Guillou S."/>
            <person name="Cros-Aarteil S."/>
            <person name="Calhoun S."/>
            <person name="Haridas S."/>
            <person name="Kuo A."/>
            <person name="Mondo S."/>
            <person name="Pangilinan J."/>
            <person name="Riley R."/>
            <person name="Labutti K."/>
            <person name="Andreopoulos B."/>
            <person name="Lipzen A."/>
            <person name="Chen C."/>
            <person name="Yanf M."/>
            <person name="Daum C."/>
            <person name="Ng V."/>
            <person name="Clum A."/>
            <person name="Ohm R."/>
            <person name="Martin F."/>
            <person name="Silar P."/>
            <person name="Natvig D."/>
            <person name="Lalanne C."/>
            <person name="Gautier V."/>
            <person name="Ament-Velasquez S.L."/>
            <person name="Kruys A."/>
            <person name="Hutchinson M.I."/>
            <person name="Powell A.J."/>
            <person name="Barry K."/>
            <person name="Miller A.N."/>
            <person name="Grigoriev I.V."/>
            <person name="Debuchy R."/>
            <person name="Gladieux P."/>
            <person name="Thoren M.H."/>
            <person name="Johannesson H."/>
        </authorList>
    </citation>
    <scope>NUCLEOTIDE SEQUENCE</scope>
    <source>
        <strain evidence="8">CBS 508.74</strain>
    </source>
</reference>
<dbReference type="InterPro" id="IPR051175">
    <property type="entry name" value="CLK_kinases"/>
</dbReference>
<evidence type="ECO:0000313" key="8">
    <source>
        <dbReference type="EMBL" id="KAK4115032.1"/>
    </source>
</evidence>
<feature type="compositionally biased region" description="Basic and acidic residues" evidence="6">
    <location>
        <begin position="217"/>
        <end position="226"/>
    </location>
</feature>
<evidence type="ECO:0000256" key="3">
    <source>
        <dbReference type="ARBA" id="ARBA00022741"/>
    </source>
</evidence>
<dbReference type="AlphaFoldDB" id="A0AAN6TID0"/>
<dbReference type="InterPro" id="IPR000719">
    <property type="entry name" value="Prot_kinase_dom"/>
</dbReference>
<proteinExistence type="predicted"/>
<dbReference type="PANTHER" id="PTHR45646">
    <property type="entry name" value="SERINE/THREONINE-PROTEIN KINASE DOA-RELATED"/>
    <property type="match status" value="1"/>
</dbReference>
<feature type="compositionally biased region" description="Acidic residues" evidence="6">
    <location>
        <begin position="205"/>
        <end position="216"/>
    </location>
</feature>
<keyword evidence="1" id="KW-0723">Serine/threonine-protein kinase</keyword>
<organism evidence="8 9">
    <name type="scientific">Canariomyces notabilis</name>
    <dbReference type="NCBI Taxonomy" id="2074819"/>
    <lineage>
        <taxon>Eukaryota</taxon>
        <taxon>Fungi</taxon>
        <taxon>Dikarya</taxon>
        <taxon>Ascomycota</taxon>
        <taxon>Pezizomycotina</taxon>
        <taxon>Sordariomycetes</taxon>
        <taxon>Sordariomycetidae</taxon>
        <taxon>Sordariales</taxon>
        <taxon>Chaetomiaceae</taxon>
        <taxon>Canariomyces</taxon>
    </lineage>
</organism>
<evidence type="ECO:0000256" key="5">
    <source>
        <dbReference type="ARBA" id="ARBA00022840"/>
    </source>
</evidence>
<keyword evidence="9" id="KW-1185">Reference proteome</keyword>
<dbReference type="Gene3D" id="1.10.510.10">
    <property type="entry name" value="Transferase(Phosphotransferase) domain 1"/>
    <property type="match status" value="1"/>
</dbReference>
<keyword evidence="4 8" id="KW-0418">Kinase</keyword>
<dbReference type="GO" id="GO:0005634">
    <property type="term" value="C:nucleus"/>
    <property type="evidence" value="ECO:0007669"/>
    <property type="project" value="TreeGrafter"/>
</dbReference>
<dbReference type="SUPFAM" id="SSF56112">
    <property type="entry name" value="Protein kinase-like (PK-like)"/>
    <property type="match status" value="1"/>
</dbReference>
<evidence type="ECO:0000259" key="7">
    <source>
        <dbReference type="PROSITE" id="PS50011"/>
    </source>
</evidence>
<evidence type="ECO:0000256" key="6">
    <source>
        <dbReference type="SAM" id="MobiDB-lite"/>
    </source>
</evidence>